<proteinExistence type="predicted"/>
<keyword evidence="3" id="KW-1185">Reference proteome</keyword>
<keyword evidence="1" id="KW-0472">Membrane</keyword>
<name>A0A8J4Q2F4_9ROSI</name>
<evidence type="ECO:0000256" key="1">
    <source>
        <dbReference type="SAM" id="Phobius"/>
    </source>
</evidence>
<organism evidence="2 3">
    <name type="scientific">Castanea mollissima</name>
    <name type="common">Chinese chestnut</name>
    <dbReference type="NCBI Taxonomy" id="60419"/>
    <lineage>
        <taxon>Eukaryota</taxon>
        <taxon>Viridiplantae</taxon>
        <taxon>Streptophyta</taxon>
        <taxon>Embryophyta</taxon>
        <taxon>Tracheophyta</taxon>
        <taxon>Spermatophyta</taxon>
        <taxon>Magnoliopsida</taxon>
        <taxon>eudicotyledons</taxon>
        <taxon>Gunneridae</taxon>
        <taxon>Pentapetalae</taxon>
        <taxon>rosids</taxon>
        <taxon>fabids</taxon>
        <taxon>Fagales</taxon>
        <taxon>Fagaceae</taxon>
        <taxon>Castanea</taxon>
    </lineage>
</organism>
<protein>
    <submittedName>
        <fullName evidence="2">Uncharacterized protein</fullName>
    </submittedName>
</protein>
<reference evidence="2" key="1">
    <citation type="submission" date="2020-03" db="EMBL/GenBank/DDBJ databases">
        <title>Castanea mollissima Vanexum genome sequencing.</title>
        <authorList>
            <person name="Staton M."/>
        </authorList>
    </citation>
    <scope>NUCLEOTIDE SEQUENCE</scope>
    <source>
        <tissue evidence="2">Leaf</tissue>
    </source>
</reference>
<feature type="transmembrane region" description="Helical" evidence="1">
    <location>
        <begin position="37"/>
        <end position="55"/>
    </location>
</feature>
<gene>
    <name evidence="2" type="ORF">CMV_030808</name>
</gene>
<keyword evidence="1" id="KW-0812">Transmembrane</keyword>
<comment type="caution">
    <text evidence="2">The sequence shown here is derived from an EMBL/GenBank/DDBJ whole genome shotgun (WGS) entry which is preliminary data.</text>
</comment>
<accession>A0A8J4Q2F4</accession>
<evidence type="ECO:0000313" key="3">
    <source>
        <dbReference type="Proteomes" id="UP000737018"/>
    </source>
</evidence>
<dbReference type="EMBL" id="JRKL02013895">
    <property type="protein sequence ID" value="KAF3942545.1"/>
    <property type="molecule type" value="Genomic_DNA"/>
</dbReference>
<dbReference type="AlphaFoldDB" id="A0A8J4Q2F4"/>
<keyword evidence="1" id="KW-1133">Transmembrane helix</keyword>
<evidence type="ECO:0000313" key="2">
    <source>
        <dbReference type="EMBL" id="KAF3942545.1"/>
    </source>
</evidence>
<sequence length="98" mass="11368">MDWSKKMENVLGSVLLPLFLLDAGLRCCCACCWWFSWLLLLLVLVVFTGPAHGQLDRFQETKPPPHMFGTFVLVMGLERFHAFSTFQLWVLPLWPVNR</sequence>
<dbReference type="Proteomes" id="UP000737018">
    <property type="component" value="Unassembled WGS sequence"/>
</dbReference>